<evidence type="ECO:0000259" key="3">
    <source>
        <dbReference type="Pfam" id="PF25298"/>
    </source>
</evidence>
<evidence type="ECO:0000256" key="1">
    <source>
        <dbReference type="SAM" id="Coils"/>
    </source>
</evidence>
<protein>
    <recommendedName>
        <fullName evidence="3">FP protein C-terminal domain-containing protein</fullName>
    </recommendedName>
</protein>
<dbReference type="InterPro" id="IPR057251">
    <property type="entry name" value="FP_C"/>
</dbReference>
<organism evidence="4 5">
    <name type="scientific">Apolygus lucorum</name>
    <name type="common">Small green plant bug</name>
    <name type="synonym">Lygocoris lucorum</name>
    <dbReference type="NCBI Taxonomy" id="248454"/>
    <lineage>
        <taxon>Eukaryota</taxon>
        <taxon>Metazoa</taxon>
        <taxon>Ecdysozoa</taxon>
        <taxon>Arthropoda</taxon>
        <taxon>Hexapoda</taxon>
        <taxon>Insecta</taxon>
        <taxon>Pterygota</taxon>
        <taxon>Neoptera</taxon>
        <taxon>Paraneoptera</taxon>
        <taxon>Hemiptera</taxon>
        <taxon>Heteroptera</taxon>
        <taxon>Panheteroptera</taxon>
        <taxon>Cimicomorpha</taxon>
        <taxon>Miridae</taxon>
        <taxon>Mirini</taxon>
        <taxon>Apolygus</taxon>
    </lineage>
</organism>
<dbReference type="Proteomes" id="UP000466442">
    <property type="component" value="Linkage Group LG1"/>
</dbReference>
<dbReference type="AlphaFoldDB" id="A0A6A4J1J9"/>
<keyword evidence="5" id="KW-1185">Reference proteome</keyword>
<reference evidence="4" key="1">
    <citation type="journal article" date="2021" name="Mol. Ecol. Resour.">
        <title>Apolygus lucorum genome provides insights into omnivorousness and mesophyll feeding.</title>
        <authorList>
            <person name="Liu Y."/>
            <person name="Liu H."/>
            <person name="Wang H."/>
            <person name="Huang T."/>
            <person name="Liu B."/>
            <person name="Yang B."/>
            <person name="Yin L."/>
            <person name="Li B."/>
            <person name="Zhang Y."/>
            <person name="Zhang S."/>
            <person name="Jiang F."/>
            <person name="Zhang X."/>
            <person name="Ren Y."/>
            <person name="Wang B."/>
            <person name="Wang S."/>
            <person name="Lu Y."/>
            <person name="Wu K."/>
            <person name="Fan W."/>
            <person name="Wang G."/>
        </authorList>
    </citation>
    <scope>NUCLEOTIDE SEQUENCE</scope>
    <source>
        <strain evidence="4">12Hb</strain>
    </source>
</reference>
<evidence type="ECO:0000313" key="5">
    <source>
        <dbReference type="Proteomes" id="UP000466442"/>
    </source>
</evidence>
<gene>
    <name evidence="4" type="ORF">GE061_001389</name>
</gene>
<feature type="compositionally biased region" description="Acidic residues" evidence="2">
    <location>
        <begin position="23"/>
        <end position="33"/>
    </location>
</feature>
<name>A0A6A4J1J9_APOLU</name>
<feature type="coiled-coil region" evidence="1">
    <location>
        <begin position="79"/>
        <end position="127"/>
    </location>
</feature>
<evidence type="ECO:0000313" key="4">
    <source>
        <dbReference type="EMBL" id="KAF6217036.1"/>
    </source>
</evidence>
<dbReference type="Pfam" id="PF25298">
    <property type="entry name" value="Baculo_FP_2nd"/>
    <property type="match status" value="1"/>
</dbReference>
<proteinExistence type="predicted"/>
<evidence type="ECO:0000256" key="2">
    <source>
        <dbReference type="SAM" id="MobiDB-lite"/>
    </source>
</evidence>
<accession>A0A6A4J1J9</accession>
<comment type="caution">
    <text evidence="4">The sequence shown here is derived from an EMBL/GenBank/DDBJ whole genome shotgun (WGS) entry which is preliminary data.</text>
</comment>
<feature type="domain" description="FP protein C-terminal" evidence="3">
    <location>
        <begin position="229"/>
        <end position="279"/>
    </location>
</feature>
<keyword evidence="1" id="KW-0175">Coiled coil</keyword>
<feature type="region of interest" description="Disordered" evidence="2">
    <location>
        <begin position="11"/>
        <end position="41"/>
    </location>
</feature>
<sequence>MKWRCDRCVKGGNDSRGALKADVDEDDRSDDSENERGDGDELEEVAAIELNKKMDRVLQGMKSLKTNTEKSLNFNSDKLDEVLNKISALETTVKNLSKANDRLIRENRELNAKVDDLTARVNRFDQALIEKEIELTGFPETPGEDPKSVIVKVACCLDCKLETSDIEFAYRVRPKSPSGDRRLIVAKFASLENKKKVLSSYRLKKGIQLTAVLPDHPKEQRLYFNDRLTLYNKRLLWLAKQVAREYNYAYVWSREGDILMKKDEQSRPIRIPSPQMLQRMDKNMKLADLFGTTPGEE</sequence>
<dbReference type="OrthoDB" id="6625804at2759"/>
<dbReference type="EMBL" id="WIXP02000001">
    <property type="protein sequence ID" value="KAF6217036.1"/>
    <property type="molecule type" value="Genomic_DNA"/>
</dbReference>